<organism evidence="1 2">
    <name type="scientific">Methylacidiphilum caldifontis</name>
    <dbReference type="NCBI Taxonomy" id="2795386"/>
    <lineage>
        <taxon>Bacteria</taxon>
        <taxon>Pseudomonadati</taxon>
        <taxon>Verrucomicrobiota</taxon>
        <taxon>Methylacidiphilae</taxon>
        <taxon>Methylacidiphilales</taxon>
        <taxon>Methylacidiphilaceae</taxon>
        <taxon>Methylacidiphilum (ex Ratnadevi et al. 2023)</taxon>
    </lineage>
</organism>
<name>A0A4Y8P6Q6_9BACT</name>
<dbReference type="OrthoDB" id="1550372at2"/>
<keyword evidence="2" id="KW-1185">Reference proteome</keyword>
<comment type="caution">
    <text evidence="1">The sequence shown here is derived from an EMBL/GenBank/DDBJ whole genome shotgun (WGS) entry which is preliminary data.</text>
</comment>
<dbReference type="AlphaFoldDB" id="A0A4Y8P6Q6"/>
<dbReference type="Proteomes" id="UP000297713">
    <property type="component" value="Unassembled WGS sequence"/>
</dbReference>
<dbReference type="EMBL" id="LXQC01000209">
    <property type="protein sequence ID" value="TFE65720.1"/>
    <property type="molecule type" value="Genomic_DNA"/>
</dbReference>
<dbReference type="InterPro" id="IPR024524">
    <property type="entry name" value="DUF3800"/>
</dbReference>
<accession>A0A4Y8P6Q6</accession>
<evidence type="ECO:0000313" key="2">
    <source>
        <dbReference type="Proteomes" id="UP000297713"/>
    </source>
</evidence>
<protein>
    <submittedName>
        <fullName evidence="1">DUF3800 domain-containing protein</fullName>
    </submittedName>
</protein>
<dbReference type="Pfam" id="PF12686">
    <property type="entry name" value="DUF3800"/>
    <property type="match status" value="1"/>
</dbReference>
<reference evidence="1 2" key="1">
    <citation type="submission" date="2016-05" db="EMBL/GenBank/DDBJ databases">
        <title>Diversity and Homogeneity among Thermoacidophilic Verrucomicrobia Methanotrophs Linked with Geographical Origin.</title>
        <authorList>
            <person name="Erikstad H.-A."/>
            <person name="Smestad N.B."/>
            <person name="Ceballos R.M."/>
            <person name="Birkeland N.-K."/>
        </authorList>
    </citation>
    <scope>NUCLEOTIDE SEQUENCE [LARGE SCALE GENOMIC DNA]</scope>
    <source>
        <strain evidence="1 2">Phi</strain>
    </source>
</reference>
<sequence>MSRITHVGFADESHWNTGRFRSIGMVTIPLSFLENMEYCLRQMLSESDISEFKWKKLDGAKERFAAEKLCHWAVENVCSDQFRVDVLVWDIYDRRHKITMRDDIANLQRMYYHLFRNVLRARWPSDAVWKLCPDEHTAMEWGTLHSFLSNASYSVEVEQSLFTENKFQNQLRKEFGIDDIEPVSSQMHPLLQVADLFAGLAVFSHDKFDNYNRWSKSDDLLDLPLFNDANAANIPSRSSVERFRVLKKFDKMCKQRELGVSLRSKCGLWTPKPENPINFWMYEPQHSEDKAPQKDGDERRKIIN</sequence>
<proteinExistence type="predicted"/>
<dbReference type="RefSeq" id="WP_134440987.1">
    <property type="nucleotide sequence ID" value="NZ_LXQC01000209.1"/>
</dbReference>
<evidence type="ECO:0000313" key="1">
    <source>
        <dbReference type="EMBL" id="TFE65720.1"/>
    </source>
</evidence>
<gene>
    <name evidence="1" type="ORF">A7Q10_03035</name>
</gene>